<dbReference type="GO" id="GO:1990961">
    <property type="term" value="P:xenobiotic detoxification by transmembrane export across the plasma membrane"/>
    <property type="evidence" value="ECO:0007669"/>
    <property type="project" value="InterPro"/>
</dbReference>
<dbReference type="PROSITE" id="PS50850">
    <property type="entry name" value="MFS"/>
    <property type="match status" value="1"/>
</dbReference>
<feature type="transmembrane region" description="Helical" evidence="8">
    <location>
        <begin position="111"/>
        <end position="131"/>
    </location>
</feature>
<feature type="transmembrane region" description="Helical" evidence="8">
    <location>
        <begin position="201"/>
        <end position="221"/>
    </location>
</feature>
<evidence type="ECO:0000256" key="5">
    <source>
        <dbReference type="ARBA" id="ARBA00022692"/>
    </source>
</evidence>
<dbReference type="InterPro" id="IPR004812">
    <property type="entry name" value="Efflux_drug-R_Bcr/CmlA"/>
</dbReference>
<dbReference type="GO" id="GO:0005886">
    <property type="term" value="C:plasma membrane"/>
    <property type="evidence" value="ECO:0007669"/>
    <property type="project" value="UniProtKB-SubCell"/>
</dbReference>
<evidence type="ECO:0000256" key="1">
    <source>
        <dbReference type="ARBA" id="ARBA00004651"/>
    </source>
</evidence>
<evidence type="ECO:0000256" key="6">
    <source>
        <dbReference type="ARBA" id="ARBA00022989"/>
    </source>
</evidence>
<keyword evidence="6 8" id="KW-1133">Transmembrane helix</keyword>
<reference evidence="10 11" key="1">
    <citation type="journal article" date="2008" name="J. Bacteriol.">
        <title>Genome of the actinomycete plant pathogen Clavibacter michiganensis subsp. sepedonicus suggests recent niche adaptation.</title>
        <authorList>
            <person name="Bentley S.D."/>
            <person name="Corton C."/>
            <person name="Brown S.E."/>
            <person name="Barron A."/>
            <person name="Clark L."/>
            <person name="Doggett J."/>
            <person name="Harris B."/>
            <person name="Ormond D."/>
            <person name="Quail M.A."/>
            <person name="May G."/>
            <person name="Francis D."/>
            <person name="Knudson D."/>
            <person name="Parkhill J."/>
            <person name="Ishimaru C.A."/>
        </authorList>
    </citation>
    <scope>NUCLEOTIDE SEQUENCE [LARGE SCALE GENOMIC DNA]</scope>
    <source>
        <strain evidence="11">ATCC 33113 / DSM 20744 / JCM 9667 / LMG 2889 / ICMP 2535 / C-1</strain>
    </source>
</reference>
<feature type="transmembrane region" description="Helical" evidence="8">
    <location>
        <begin position="249"/>
        <end position="268"/>
    </location>
</feature>
<feature type="transmembrane region" description="Helical" evidence="8">
    <location>
        <begin position="81"/>
        <end position="99"/>
    </location>
</feature>
<dbReference type="NCBIfam" id="TIGR00710">
    <property type="entry name" value="efflux_Bcr_CflA"/>
    <property type="match status" value="1"/>
</dbReference>
<dbReference type="InterPro" id="IPR005829">
    <property type="entry name" value="Sugar_transporter_CS"/>
</dbReference>
<evidence type="ECO:0000256" key="7">
    <source>
        <dbReference type="ARBA" id="ARBA00023136"/>
    </source>
</evidence>
<sequence>MDIEARHPRALSPPAPRAPLISKERSVSSAVLHPGDALSRRERIVYIIVLGALVGLGPFTIDLYLPAFPVIKEQFGVSDAAVQLTLTGTTVGFALGQLVVGPWSDRVGRRLPLIVATSLHILASLGAALAPDVTVLLVFRILQGAGAAGGAVVAMAMVRDLFGGRPLVRMLSRLALVTGLAPILAPVIGSQLLRFVDWRGVFYALTAYAILVVIAVTFFIVETLPKDRVRIEEKGTLLRRYRSVLGDRVFVGVALIGGMQFAGLFSYLSSSSFLFQDVYGFDAQQFGILFGINSLGVVIGNQIAARLTKVIGPQWILAGVVTVQFLSSATIVLLGTFTDAGLLGTLIPLFFFILACGFGFPCVQVLGLVNHGHEAGTAASLLGAVNFGLAGAISPIVGLIGITSGVPMAVVMGACAVVSILSMWLIVQPRTVPALTN</sequence>
<comment type="subcellular location">
    <subcellularLocation>
        <location evidence="1">Cell membrane</location>
        <topology evidence="1">Multi-pass membrane protein</topology>
    </subcellularLocation>
</comment>
<feature type="transmembrane region" description="Helical" evidence="8">
    <location>
        <begin position="408"/>
        <end position="427"/>
    </location>
</feature>
<dbReference type="PANTHER" id="PTHR23502:SF132">
    <property type="entry name" value="POLYAMINE TRANSPORTER 2-RELATED"/>
    <property type="match status" value="1"/>
</dbReference>
<dbReference type="InterPro" id="IPR020846">
    <property type="entry name" value="MFS_dom"/>
</dbReference>
<dbReference type="PANTHER" id="PTHR23502">
    <property type="entry name" value="MAJOR FACILITATOR SUPERFAMILY"/>
    <property type="match status" value="1"/>
</dbReference>
<gene>
    <name evidence="10" type="ordered locus">CMS0147</name>
</gene>
<dbReference type="AlphaFoldDB" id="B0RIF7"/>
<feature type="transmembrane region" description="Helical" evidence="8">
    <location>
        <begin position="349"/>
        <end position="369"/>
    </location>
</feature>
<evidence type="ECO:0000256" key="4">
    <source>
        <dbReference type="ARBA" id="ARBA00022475"/>
    </source>
</evidence>
<dbReference type="GO" id="GO:0015385">
    <property type="term" value="F:sodium:proton antiporter activity"/>
    <property type="evidence" value="ECO:0007669"/>
    <property type="project" value="TreeGrafter"/>
</dbReference>
<dbReference type="EMBL" id="AM849034">
    <property type="protein sequence ID" value="CAQ00271.1"/>
    <property type="molecule type" value="Genomic_DNA"/>
</dbReference>
<dbReference type="SUPFAM" id="SSF103473">
    <property type="entry name" value="MFS general substrate transporter"/>
    <property type="match status" value="1"/>
</dbReference>
<comment type="similarity">
    <text evidence="2">Belongs to the major facilitator superfamily. Bcr/CmlA family.</text>
</comment>
<keyword evidence="5 8" id="KW-0812">Transmembrane</keyword>
<dbReference type="STRING" id="31964.CMS0147"/>
<dbReference type="HOGENOM" id="CLU_001265_47_0_11"/>
<dbReference type="FunFam" id="1.20.1720.10:FF:000005">
    <property type="entry name" value="Bcr/CflA family efflux transporter"/>
    <property type="match status" value="1"/>
</dbReference>
<feature type="transmembrane region" description="Helical" evidence="8">
    <location>
        <begin position="137"/>
        <end position="158"/>
    </location>
</feature>
<keyword evidence="3" id="KW-0813">Transport</keyword>
<protein>
    <submittedName>
        <fullName evidence="10">Membrane transport protein</fullName>
    </submittedName>
</protein>
<evidence type="ECO:0000259" key="9">
    <source>
        <dbReference type="PROSITE" id="PS50850"/>
    </source>
</evidence>
<evidence type="ECO:0000256" key="3">
    <source>
        <dbReference type="ARBA" id="ARBA00022448"/>
    </source>
</evidence>
<evidence type="ECO:0000313" key="11">
    <source>
        <dbReference type="Proteomes" id="UP000001318"/>
    </source>
</evidence>
<keyword evidence="7 8" id="KW-0472">Membrane</keyword>
<feature type="transmembrane region" description="Helical" evidence="8">
    <location>
        <begin position="44"/>
        <end position="61"/>
    </location>
</feature>
<dbReference type="InterPro" id="IPR036259">
    <property type="entry name" value="MFS_trans_sf"/>
</dbReference>
<name>B0RIF7_CLASE</name>
<dbReference type="PROSITE" id="PS00216">
    <property type="entry name" value="SUGAR_TRANSPORT_1"/>
    <property type="match status" value="1"/>
</dbReference>
<dbReference type="Proteomes" id="UP000001318">
    <property type="component" value="Chromosome"/>
</dbReference>
<feature type="transmembrane region" description="Helical" evidence="8">
    <location>
        <begin position="315"/>
        <end position="337"/>
    </location>
</feature>
<dbReference type="CDD" id="cd17320">
    <property type="entry name" value="MFS_MdfA_MDR_like"/>
    <property type="match status" value="1"/>
</dbReference>
<dbReference type="Pfam" id="PF07690">
    <property type="entry name" value="MFS_1"/>
    <property type="match status" value="1"/>
</dbReference>
<proteinExistence type="inferred from homology"/>
<keyword evidence="11" id="KW-1185">Reference proteome</keyword>
<dbReference type="KEGG" id="cms:CMS0147"/>
<evidence type="ECO:0000256" key="2">
    <source>
        <dbReference type="ARBA" id="ARBA00006236"/>
    </source>
</evidence>
<keyword evidence="4" id="KW-1003">Cell membrane</keyword>
<feature type="domain" description="Major facilitator superfamily (MFS) profile" evidence="9">
    <location>
        <begin position="43"/>
        <end position="431"/>
    </location>
</feature>
<feature type="transmembrane region" description="Helical" evidence="8">
    <location>
        <begin position="288"/>
        <end position="308"/>
    </location>
</feature>
<dbReference type="Gene3D" id="1.20.1720.10">
    <property type="entry name" value="Multidrug resistance protein D"/>
    <property type="match status" value="1"/>
</dbReference>
<organism evidence="10 11">
    <name type="scientific">Clavibacter sepedonicus</name>
    <name type="common">Clavibacter michiganensis subsp. sepedonicus</name>
    <dbReference type="NCBI Taxonomy" id="31964"/>
    <lineage>
        <taxon>Bacteria</taxon>
        <taxon>Bacillati</taxon>
        <taxon>Actinomycetota</taxon>
        <taxon>Actinomycetes</taxon>
        <taxon>Micrococcales</taxon>
        <taxon>Microbacteriaceae</taxon>
        <taxon>Clavibacter</taxon>
    </lineage>
</organism>
<evidence type="ECO:0000313" key="10">
    <source>
        <dbReference type="EMBL" id="CAQ00271.1"/>
    </source>
</evidence>
<feature type="transmembrane region" description="Helical" evidence="8">
    <location>
        <begin position="381"/>
        <end position="402"/>
    </location>
</feature>
<dbReference type="eggNOG" id="COG2814">
    <property type="taxonomic scope" value="Bacteria"/>
</dbReference>
<dbReference type="GO" id="GO:0042910">
    <property type="term" value="F:xenobiotic transmembrane transporter activity"/>
    <property type="evidence" value="ECO:0007669"/>
    <property type="project" value="InterPro"/>
</dbReference>
<accession>B0RIF7</accession>
<feature type="transmembrane region" description="Helical" evidence="8">
    <location>
        <begin position="170"/>
        <end position="189"/>
    </location>
</feature>
<dbReference type="InterPro" id="IPR011701">
    <property type="entry name" value="MFS"/>
</dbReference>
<evidence type="ECO:0000256" key="8">
    <source>
        <dbReference type="SAM" id="Phobius"/>
    </source>
</evidence>